<dbReference type="Pfam" id="PF24924">
    <property type="entry name" value="DUF7745"/>
    <property type="match status" value="2"/>
</dbReference>
<comment type="caution">
    <text evidence="2">The sequence shown here is derived from an EMBL/GenBank/DDBJ whole genome shotgun (WGS) entry which is preliminary data.</text>
</comment>
<evidence type="ECO:0000259" key="1">
    <source>
        <dbReference type="Pfam" id="PF24924"/>
    </source>
</evidence>
<feature type="domain" description="DUF7745" evidence="1">
    <location>
        <begin position="268"/>
        <end position="355"/>
    </location>
</feature>
<organism evidence="2 3">
    <name type="scientific">Gossypium laxum</name>
    <dbReference type="NCBI Taxonomy" id="34288"/>
    <lineage>
        <taxon>Eukaryota</taxon>
        <taxon>Viridiplantae</taxon>
        <taxon>Streptophyta</taxon>
        <taxon>Embryophyta</taxon>
        <taxon>Tracheophyta</taxon>
        <taxon>Spermatophyta</taxon>
        <taxon>Magnoliopsida</taxon>
        <taxon>eudicotyledons</taxon>
        <taxon>Gunneridae</taxon>
        <taxon>Pentapetalae</taxon>
        <taxon>rosids</taxon>
        <taxon>malvids</taxon>
        <taxon>Malvales</taxon>
        <taxon>Malvaceae</taxon>
        <taxon>Malvoideae</taxon>
        <taxon>Gossypium</taxon>
    </lineage>
</organism>
<dbReference type="EMBL" id="JABEZV010000008">
    <property type="protein sequence ID" value="MBA0717538.1"/>
    <property type="molecule type" value="Genomic_DNA"/>
</dbReference>
<gene>
    <name evidence="2" type="ORF">Golax_005346</name>
</gene>
<proteinExistence type="predicted"/>
<dbReference type="PANTHER" id="PTHR48200:SF1">
    <property type="entry name" value="AMINOTRANSFERASE-LIKE PLANT MOBILE DOMAIN-CONTAINING PROTEIN"/>
    <property type="match status" value="1"/>
</dbReference>
<sequence>MPKKGVNLESNDKIVVPLPIRKKIDALNWIYFWDARSLPNEELVQGFYASLTKLGATEVLVCKKKAPLTSKSINDFFDLLDVEEYEYFSMMKNINWDFLQQVLNVVTNLGSQWIIRKYGSCSCRREYLKPFAKKGLSMLGRSFSRKSMIVPEKRPENVHELSLPELRELNRKDELKGIWKSWDEAKKTHFSDKYGDVAQLLFVKLDDALLKAMVHFWDPTYKCFTFNEVDMNVNFWGLLANLMGLPVDTVKVRLKDKNSPYISWSNIRDVMGKANSDRHLELFAFTVYGLIVFPKALGYMSVELANFLFQIEKRVNSAPTVLVETIILVNFIRRKGDECFLGCTQLLFVWMKSHFRCLYKRFRQVFVPSTRPIEEFLESEWTLNQSIDEWSFVGSLNGHIGSHQLFLVDGSEPIRQHQAYVKEKEEEIMRQQQQHRSDMKGREEELRIQLERCQLARSDLFTQIQKLEVDQSLRAIELQKA</sequence>
<reference evidence="2 3" key="1">
    <citation type="journal article" date="2019" name="Genome Biol. Evol.">
        <title>Insights into the evolution of the New World diploid cottons (Gossypium, subgenus Houzingenia) based on genome sequencing.</title>
        <authorList>
            <person name="Grover C.E."/>
            <person name="Arick M.A. 2nd"/>
            <person name="Thrash A."/>
            <person name="Conover J.L."/>
            <person name="Sanders W.S."/>
            <person name="Peterson D.G."/>
            <person name="Frelichowski J.E."/>
            <person name="Scheffler J.A."/>
            <person name="Scheffler B.E."/>
            <person name="Wendel J.F."/>
        </authorList>
    </citation>
    <scope>NUCLEOTIDE SEQUENCE [LARGE SCALE GENOMIC DNA]</scope>
    <source>
        <strain evidence="2">4</strain>
        <tissue evidence="2">Leaf</tissue>
    </source>
</reference>
<evidence type="ECO:0000313" key="3">
    <source>
        <dbReference type="Proteomes" id="UP000593574"/>
    </source>
</evidence>
<name>A0A7J9A0D9_9ROSI</name>
<dbReference type="Proteomes" id="UP000593574">
    <property type="component" value="Unassembled WGS sequence"/>
</dbReference>
<keyword evidence="3" id="KW-1185">Reference proteome</keyword>
<evidence type="ECO:0000313" key="2">
    <source>
        <dbReference type="EMBL" id="MBA0717538.1"/>
    </source>
</evidence>
<dbReference type="InterPro" id="IPR056647">
    <property type="entry name" value="DUF7745"/>
</dbReference>
<dbReference type="PANTHER" id="PTHR48200">
    <property type="entry name" value="PROTEIN, PUTATIVE-RELATED"/>
    <property type="match status" value="1"/>
</dbReference>
<protein>
    <recommendedName>
        <fullName evidence="1">DUF7745 domain-containing protein</fullName>
    </recommendedName>
</protein>
<accession>A0A7J9A0D9</accession>
<feature type="domain" description="DUF7745" evidence="1">
    <location>
        <begin position="182"/>
        <end position="231"/>
    </location>
</feature>
<dbReference type="AlphaFoldDB" id="A0A7J9A0D9"/>